<dbReference type="RefSeq" id="XP_066710386.1">
    <property type="nucleotide sequence ID" value="XM_066861276.1"/>
</dbReference>
<dbReference type="Proteomes" id="UP001480595">
    <property type="component" value="Unassembled WGS sequence"/>
</dbReference>
<organism evidence="2 3">
    <name type="scientific">Apiospora phragmitis</name>
    <dbReference type="NCBI Taxonomy" id="2905665"/>
    <lineage>
        <taxon>Eukaryota</taxon>
        <taxon>Fungi</taxon>
        <taxon>Dikarya</taxon>
        <taxon>Ascomycota</taxon>
        <taxon>Pezizomycotina</taxon>
        <taxon>Sordariomycetes</taxon>
        <taxon>Xylariomycetidae</taxon>
        <taxon>Amphisphaeriales</taxon>
        <taxon>Apiosporaceae</taxon>
        <taxon>Apiospora</taxon>
    </lineage>
</organism>
<comment type="caution">
    <text evidence="2">The sequence shown here is derived from an EMBL/GenBank/DDBJ whole genome shotgun (WGS) entry which is preliminary data.</text>
</comment>
<keyword evidence="3" id="KW-1185">Reference proteome</keyword>
<dbReference type="EMBL" id="JAQQWL010000011">
    <property type="protein sequence ID" value="KAK8048137.1"/>
    <property type="molecule type" value="Genomic_DNA"/>
</dbReference>
<name>A0ABR1TNG0_9PEZI</name>
<reference evidence="2 3" key="1">
    <citation type="submission" date="2023-01" db="EMBL/GenBank/DDBJ databases">
        <title>Analysis of 21 Apiospora genomes using comparative genomics revels a genus with tremendous synthesis potential of carbohydrate active enzymes and secondary metabolites.</title>
        <authorList>
            <person name="Sorensen T."/>
        </authorList>
    </citation>
    <scope>NUCLEOTIDE SEQUENCE [LARGE SCALE GENOMIC DNA]</scope>
    <source>
        <strain evidence="2 3">CBS 135458</strain>
    </source>
</reference>
<sequence>MTLLILKTTRQQKHPRSAQRLPDPLPGPPQPAHQRLPDAFGPGLDQGRHWIGPGGVLQPWGHGSCRCARTDGATNGSRSLTSPQCCSRELRSKRSQYCVMGFMAAWVRHGYQMVCSMHMVVAVFLSVSSLLSDDLPKKGGGNVRKQGKAKLERILSLDM</sequence>
<evidence type="ECO:0000256" key="1">
    <source>
        <dbReference type="SAM" id="MobiDB-lite"/>
    </source>
</evidence>
<feature type="region of interest" description="Disordered" evidence="1">
    <location>
        <begin position="1"/>
        <end position="40"/>
    </location>
</feature>
<protein>
    <submittedName>
        <fullName evidence="2">Uncharacterized protein</fullName>
    </submittedName>
</protein>
<dbReference type="GeneID" id="92094339"/>
<evidence type="ECO:0000313" key="3">
    <source>
        <dbReference type="Proteomes" id="UP001480595"/>
    </source>
</evidence>
<gene>
    <name evidence="2" type="ORF">PG994_009867</name>
</gene>
<proteinExistence type="predicted"/>
<evidence type="ECO:0000313" key="2">
    <source>
        <dbReference type="EMBL" id="KAK8048137.1"/>
    </source>
</evidence>
<accession>A0ABR1TNG0</accession>